<dbReference type="AlphaFoldDB" id="A0A2G7EMJ4"/>
<protein>
    <submittedName>
        <fullName evidence="1">Uncharacterized protein</fullName>
    </submittedName>
</protein>
<reference evidence="1 2" key="1">
    <citation type="submission" date="2017-05" db="EMBL/GenBank/DDBJ databases">
        <title>Genome sequence for an aflatoxigenic pathogen of Argentinian peanut, Aspergillus arachidicola.</title>
        <authorList>
            <person name="Moore G."/>
            <person name="Beltz S.B."/>
            <person name="Mack B.M."/>
        </authorList>
    </citation>
    <scope>NUCLEOTIDE SEQUENCE [LARGE SCALE GENOMIC DNA]</scope>
    <source>
        <strain evidence="1 2">CBS 117610</strain>
    </source>
</reference>
<evidence type="ECO:0000313" key="2">
    <source>
        <dbReference type="Proteomes" id="UP000231358"/>
    </source>
</evidence>
<sequence length="179" mass="20116">MTRECHDSKRQALVQAAGRRQSEAIKMFTKVGVNIEPPEHKVSFALSSLLIVFAFGLPPATASQHQTKANPLDELVRIFKLSRKMIKFATPTMNEGHTSKIGGLLLLEEVRSSLSSSSRVVISALRELLNTVYSPTHKHHQAFARYCCLSRKVICGPRRYREHCFKGLHVDLRHAGDIQ</sequence>
<dbReference type="Proteomes" id="UP000231358">
    <property type="component" value="Unassembled WGS sequence"/>
</dbReference>
<gene>
    <name evidence="1" type="ORF">AARAC_002715</name>
</gene>
<keyword evidence="2" id="KW-1185">Reference proteome</keyword>
<name>A0A2G7EMJ4_9EURO</name>
<accession>A0A2G7EMJ4</accession>
<evidence type="ECO:0000313" key="1">
    <source>
        <dbReference type="EMBL" id="PIG69572.1"/>
    </source>
</evidence>
<dbReference type="STRING" id="656916.A0A2G7EMJ4"/>
<proteinExistence type="predicted"/>
<organism evidence="1 2">
    <name type="scientific">Aspergillus arachidicola</name>
    <dbReference type="NCBI Taxonomy" id="656916"/>
    <lineage>
        <taxon>Eukaryota</taxon>
        <taxon>Fungi</taxon>
        <taxon>Dikarya</taxon>
        <taxon>Ascomycota</taxon>
        <taxon>Pezizomycotina</taxon>
        <taxon>Eurotiomycetes</taxon>
        <taxon>Eurotiomycetidae</taxon>
        <taxon>Eurotiales</taxon>
        <taxon>Aspergillaceae</taxon>
        <taxon>Aspergillus</taxon>
        <taxon>Aspergillus subgen. Circumdati</taxon>
    </lineage>
</organism>
<dbReference type="EMBL" id="NEXV01000720">
    <property type="protein sequence ID" value="PIG69572.1"/>
    <property type="molecule type" value="Genomic_DNA"/>
</dbReference>
<comment type="caution">
    <text evidence="1">The sequence shown here is derived from an EMBL/GenBank/DDBJ whole genome shotgun (WGS) entry which is preliminary data.</text>
</comment>